<dbReference type="EMBL" id="RQTK01000982">
    <property type="protein sequence ID" value="RUS73044.1"/>
    <property type="molecule type" value="Genomic_DNA"/>
</dbReference>
<feature type="chain" id="PRO_5018670949" description="Cadherin domain-containing protein" evidence="1">
    <location>
        <begin position="20"/>
        <end position="148"/>
    </location>
</feature>
<evidence type="ECO:0000313" key="2">
    <source>
        <dbReference type="EMBL" id="RUS73044.1"/>
    </source>
</evidence>
<keyword evidence="3" id="KW-1185">Reference proteome</keyword>
<keyword evidence="1" id="KW-0732">Signal</keyword>
<name>A0A3S1B1Y6_ELYCH</name>
<feature type="non-terminal residue" evidence="2">
    <location>
        <position position="148"/>
    </location>
</feature>
<feature type="signal peptide" evidence="1">
    <location>
        <begin position="1"/>
        <end position="19"/>
    </location>
</feature>
<proteinExistence type="predicted"/>
<evidence type="ECO:0000256" key="1">
    <source>
        <dbReference type="SAM" id="SignalP"/>
    </source>
</evidence>
<evidence type="ECO:0000313" key="3">
    <source>
        <dbReference type="Proteomes" id="UP000271974"/>
    </source>
</evidence>
<comment type="caution">
    <text evidence="2">The sequence shown here is derived from an EMBL/GenBank/DDBJ whole genome shotgun (WGS) entry which is preliminary data.</text>
</comment>
<sequence length="148" mass="15659">MFFSLSSAFVFLCLVNISSQSTDDGIPPELTVNLATVQLAEREDARVRLGAGPVVTCVDADGDAVRAYVSSVQPTSGCGMQCLQLEPVTGNPSDFKLMFKPTNGFATTPSYTLTIGCTDDAETPVEKTMGVVIVSNTPPTFNPNSPPY</sequence>
<evidence type="ECO:0008006" key="4">
    <source>
        <dbReference type="Google" id="ProtNLM"/>
    </source>
</evidence>
<protein>
    <recommendedName>
        <fullName evidence="4">Cadherin domain-containing protein</fullName>
    </recommendedName>
</protein>
<dbReference type="AlphaFoldDB" id="A0A3S1B1Y6"/>
<organism evidence="2 3">
    <name type="scientific">Elysia chlorotica</name>
    <name type="common">Eastern emerald elysia</name>
    <name type="synonym">Sea slug</name>
    <dbReference type="NCBI Taxonomy" id="188477"/>
    <lineage>
        <taxon>Eukaryota</taxon>
        <taxon>Metazoa</taxon>
        <taxon>Spiralia</taxon>
        <taxon>Lophotrochozoa</taxon>
        <taxon>Mollusca</taxon>
        <taxon>Gastropoda</taxon>
        <taxon>Heterobranchia</taxon>
        <taxon>Euthyneura</taxon>
        <taxon>Panpulmonata</taxon>
        <taxon>Sacoglossa</taxon>
        <taxon>Placobranchoidea</taxon>
        <taxon>Plakobranchidae</taxon>
        <taxon>Elysia</taxon>
    </lineage>
</organism>
<gene>
    <name evidence="2" type="ORF">EGW08_019182</name>
</gene>
<reference evidence="2 3" key="1">
    <citation type="submission" date="2019-01" db="EMBL/GenBank/DDBJ databases">
        <title>A draft genome assembly of the solar-powered sea slug Elysia chlorotica.</title>
        <authorList>
            <person name="Cai H."/>
            <person name="Li Q."/>
            <person name="Fang X."/>
            <person name="Li J."/>
            <person name="Curtis N.E."/>
            <person name="Altenburger A."/>
            <person name="Shibata T."/>
            <person name="Feng M."/>
            <person name="Maeda T."/>
            <person name="Schwartz J.A."/>
            <person name="Shigenobu S."/>
            <person name="Lundholm N."/>
            <person name="Nishiyama T."/>
            <person name="Yang H."/>
            <person name="Hasebe M."/>
            <person name="Li S."/>
            <person name="Pierce S.K."/>
            <person name="Wang J."/>
        </authorList>
    </citation>
    <scope>NUCLEOTIDE SEQUENCE [LARGE SCALE GENOMIC DNA]</scope>
    <source>
        <strain evidence="2">EC2010</strain>
        <tissue evidence="2">Whole organism of an adult</tissue>
    </source>
</reference>
<accession>A0A3S1B1Y6</accession>
<dbReference type="OrthoDB" id="10473355at2759"/>
<dbReference type="Proteomes" id="UP000271974">
    <property type="component" value="Unassembled WGS sequence"/>
</dbReference>